<organism evidence="5 6">
    <name type="scientific">Nitzschia inconspicua</name>
    <dbReference type="NCBI Taxonomy" id="303405"/>
    <lineage>
        <taxon>Eukaryota</taxon>
        <taxon>Sar</taxon>
        <taxon>Stramenopiles</taxon>
        <taxon>Ochrophyta</taxon>
        <taxon>Bacillariophyta</taxon>
        <taxon>Bacillariophyceae</taxon>
        <taxon>Bacillariophycidae</taxon>
        <taxon>Bacillariales</taxon>
        <taxon>Bacillariaceae</taxon>
        <taxon>Nitzschia</taxon>
    </lineage>
</organism>
<accession>A0A9K3K8L6</accession>
<dbReference type="PANTHER" id="PTHR10015">
    <property type="entry name" value="HEAT SHOCK TRANSCRIPTION FACTOR"/>
    <property type="match status" value="1"/>
</dbReference>
<dbReference type="GO" id="GO:0003700">
    <property type="term" value="F:DNA-binding transcription factor activity"/>
    <property type="evidence" value="ECO:0007669"/>
    <property type="project" value="InterPro"/>
</dbReference>
<protein>
    <submittedName>
        <fullName evidence="5">HSF-type DNA-binding protein</fullName>
    </submittedName>
</protein>
<gene>
    <name evidence="5" type="ORF">IV203_004880</name>
</gene>
<evidence type="ECO:0000256" key="3">
    <source>
        <dbReference type="SAM" id="MobiDB-lite"/>
    </source>
</evidence>
<evidence type="ECO:0000313" key="5">
    <source>
        <dbReference type="EMBL" id="KAG7338625.1"/>
    </source>
</evidence>
<dbReference type="Proteomes" id="UP000693970">
    <property type="component" value="Unassembled WGS sequence"/>
</dbReference>
<reference evidence="5" key="2">
    <citation type="submission" date="2021-04" db="EMBL/GenBank/DDBJ databases">
        <authorList>
            <person name="Podell S."/>
        </authorList>
    </citation>
    <scope>NUCLEOTIDE SEQUENCE</scope>
    <source>
        <strain evidence="5">Hildebrandi</strain>
    </source>
</reference>
<name>A0A9K3K8L6_9STRA</name>
<evidence type="ECO:0000259" key="4">
    <source>
        <dbReference type="SMART" id="SM00415"/>
    </source>
</evidence>
<proteinExistence type="inferred from homology"/>
<feature type="compositionally biased region" description="Polar residues" evidence="3">
    <location>
        <begin position="480"/>
        <end position="504"/>
    </location>
</feature>
<dbReference type="GO" id="GO:0043565">
    <property type="term" value="F:sequence-specific DNA binding"/>
    <property type="evidence" value="ECO:0007669"/>
    <property type="project" value="InterPro"/>
</dbReference>
<feature type="domain" description="HSF-type DNA-binding" evidence="4">
    <location>
        <begin position="682"/>
        <end position="789"/>
    </location>
</feature>
<dbReference type="SMART" id="SM00415">
    <property type="entry name" value="HSF"/>
    <property type="match status" value="1"/>
</dbReference>
<comment type="caution">
    <text evidence="5">The sequence shown here is derived from an EMBL/GenBank/DDBJ whole genome shotgun (WGS) entry which is preliminary data.</text>
</comment>
<evidence type="ECO:0000313" key="6">
    <source>
        <dbReference type="Proteomes" id="UP000693970"/>
    </source>
</evidence>
<reference evidence="5" key="1">
    <citation type="journal article" date="2021" name="Sci. Rep.">
        <title>Diploid genomic architecture of Nitzschia inconspicua, an elite biomass production diatom.</title>
        <authorList>
            <person name="Oliver A."/>
            <person name="Podell S."/>
            <person name="Pinowska A."/>
            <person name="Traller J.C."/>
            <person name="Smith S.R."/>
            <person name="McClure R."/>
            <person name="Beliaev A."/>
            <person name="Bohutskyi P."/>
            <person name="Hill E.A."/>
            <person name="Rabines A."/>
            <person name="Zheng H."/>
            <person name="Allen L.Z."/>
            <person name="Kuo A."/>
            <person name="Grigoriev I.V."/>
            <person name="Allen A.E."/>
            <person name="Hazlebeck D."/>
            <person name="Allen E.E."/>
        </authorList>
    </citation>
    <scope>NUCLEOTIDE SEQUENCE</scope>
    <source>
        <strain evidence="5">Hildebrandi</strain>
    </source>
</reference>
<evidence type="ECO:0000256" key="2">
    <source>
        <dbReference type="RuleBase" id="RU004020"/>
    </source>
</evidence>
<dbReference type="EMBL" id="JAGRRH010000053">
    <property type="protein sequence ID" value="KAG7338625.1"/>
    <property type="molecule type" value="Genomic_DNA"/>
</dbReference>
<comment type="similarity">
    <text evidence="2">Belongs to the HSF family.</text>
</comment>
<dbReference type="AlphaFoldDB" id="A0A9K3K8L6"/>
<evidence type="ECO:0000256" key="1">
    <source>
        <dbReference type="ARBA" id="ARBA00023125"/>
    </source>
</evidence>
<dbReference type="Pfam" id="PF00447">
    <property type="entry name" value="HSF_DNA-bind"/>
    <property type="match status" value="4"/>
</dbReference>
<feature type="region of interest" description="Disordered" evidence="3">
    <location>
        <begin position="480"/>
        <end position="508"/>
    </location>
</feature>
<dbReference type="PANTHER" id="PTHR10015:SF206">
    <property type="entry name" value="HSF-TYPE DNA-BINDING DOMAIN-CONTAINING PROTEIN"/>
    <property type="match status" value="1"/>
</dbReference>
<dbReference type="InterPro" id="IPR000232">
    <property type="entry name" value="HSF_DNA-bd"/>
</dbReference>
<keyword evidence="1 5" id="KW-0238">DNA-binding</keyword>
<sequence length="897" mass="101704">MNLKTYPAALPDLLPWDLNHWLQGTPIPAHRVPERIAHLLHSQTTIGWNNFLLSRWSKNWITLQLQYLQRNHIEVKRENHGLSWSSNIIRLMWDHCYKEWKTRNSARYGKDAEDKAQRRLETAHRSIRDLYDLKPRCSLPPSKPNKQTNKQTTYQNAHSHLHAFLSNQMNFSSSRRRFYYHYYIPGVTSCSASPSGPGWMNLEQQLQLLAAELQRRTVTSRVNGAGGASFTAVNASGTLLGSRISTNNAKTPTTSEQNNSSSSQLFPYILHGLLEDLEKLGHNSIISWSTDGSAIQVKNEQLFESTLLPSFFPQLRGPSGYSKFQSQLKDWGFDQLGPGIFLHPCFQKSKASMCRFMRCGKYDDQAKEARQAITSSQSILPCQTPASSSSFNVALNDDLLQQSIGQPSLALQLQMILQSSAASSNQQQTDALTTILLSQLLGPSQQQQNKVASAINPLPPQVQPTFVPAAVINIPSTLEKSSVQPTKSPVMTTEESPPSKNMSASAKRKAFLNKRSRASGTLYRAAEKKQKLSAASINPLNYGSESSSSIAANAPRDKNAFVLNESFHQEELPDFYFPWKLHDLLDDADKIDSINRIIRWNEDGVSFSIHDESKFSNEIMTEYFEEKDWDSFTRSLSNWGFVRFTSGAQKGSFIHRLLAKRKRSLCKQMRIRGKAVSELIKNYSQFPGRLHAMLQFAEKSEMGSIVSWTKDGERFTIRDPPAFMNSPFNDYFDHMTFGSFEQKLRKFGFTRSPAKLESVDKETKITTVIYSHPCFKRSKAPTMVWAKSSSRDLSTIRPEHNFLVRLRVLLDDAARDGNQLIVSWLPHGKGFTIHDRAGFTDTILPRYFKGKFTSFRQALRNHGFAQMGGNNWDEGAHYHKFFSRTNHSCAKVSPRSK</sequence>
<keyword evidence="6" id="KW-1185">Reference proteome</keyword>